<dbReference type="EMBL" id="GBXM01038148">
    <property type="protein sequence ID" value="JAH70429.1"/>
    <property type="molecule type" value="Transcribed_RNA"/>
</dbReference>
<protein>
    <submittedName>
        <fullName evidence="1">Uncharacterized protein</fullName>
    </submittedName>
</protein>
<reference evidence="1" key="2">
    <citation type="journal article" date="2015" name="Fish Shellfish Immunol.">
        <title>Early steps in the European eel (Anguilla anguilla)-Vibrio vulnificus interaction in the gills: Role of the RtxA13 toxin.</title>
        <authorList>
            <person name="Callol A."/>
            <person name="Pajuelo D."/>
            <person name="Ebbesson L."/>
            <person name="Teles M."/>
            <person name="MacKenzie S."/>
            <person name="Amaro C."/>
        </authorList>
    </citation>
    <scope>NUCLEOTIDE SEQUENCE</scope>
</reference>
<name>A0A0E9V7Q8_ANGAN</name>
<proteinExistence type="predicted"/>
<organism evidence="1">
    <name type="scientific">Anguilla anguilla</name>
    <name type="common">European freshwater eel</name>
    <name type="synonym">Muraena anguilla</name>
    <dbReference type="NCBI Taxonomy" id="7936"/>
    <lineage>
        <taxon>Eukaryota</taxon>
        <taxon>Metazoa</taxon>
        <taxon>Chordata</taxon>
        <taxon>Craniata</taxon>
        <taxon>Vertebrata</taxon>
        <taxon>Euteleostomi</taxon>
        <taxon>Actinopterygii</taxon>
        <taxon>Neopterygii</taxon>
        <taxon>Teleostei</taxon>
        <taxon>Anguilliformes</taxon>
        <taxon>Anguillidae</taxon>
        <taxon>Anguilla</taxon>
    </lineage>
</organism>
<reference evidence="1" key="1">
    <citation type="submission" date="2014-11" db="EMBL/GenBank/DDBJ databases">
        <authorList>
            <person name="Amaro Gonzalez C."/>
        </authorList>
    </citation>
    <scope>NUCLEOTIDE SEQUENCE</scope>
</reference>
<accession>A0A0E9V7Q8</accession>
<evidence type="ECO:0000313" key="1">
    <source>
        <dbReference type="EMBL" id="JAH73238.1"/>
    </source>
</evidence>
<sequence length="48" mass="5572">MALPLNIPIAQILKYLNKIMRYKDVCKYNISQCYLGLTCQVCGLFIFL</sequence>
<dbReference type="EMBL" id="GBXM01035339">
    <property type="protein sequence ID" value="JAH73238.1"/>
    <property type="molecule type" value="Transcribed_RNA"/>
</dbReference>
<dbReference type="AlphaFoldDB" id="A0A0E9V7Q8"/>
<dbReference type="EMBL" id="GBXM01034927">
    <property type="protein sequence ID" value="JAH73650.1"/>
    <property type="molecule type" value="Transcribed_RNA"/>
</dbReference>